<dbReference type="OMA" id="NTNKMSY"/>
<dbReference type="SUPFAM" id="SSF55729">
    <property type="entry name" value="Acyl-CoA N-acyltransferases (Nat)"/>
    <property type="match status" value="1"/>
</dbReference>
<evidence type="ECO:0000256" key="5">
    <source>
        <dbReference type="PIRNR" id="PIRNR037207"/>
    </source>
</evidence>
<feature type="region of interest" description="Disordered" evidence="6">
    <location>
        <begin position="268"/>
        <end position="301"/>
    </location>
</feature>
<evidence type="ECO:0000256" key="3">
    <source>
        <dbReference type="ARBA" id="ARBA00022786"/>
    </source>
</evidence>
<feature type="domain" description="N-end aminoacyl transferase N-terminal" evidence="7">
    <location>
        <begin position="28"/>
        <end position="101"/>
    </location>
</feature>
<reference evidence="9 10" key="1">
    <citation type="submission" date="2014-06" db="EMBL/GenBank/DDBJ databases">
        <authorList>
            <person name="Swart Estienne"/>
        </authorList>
    </citation>
    <scope>NUCLEOTIDE SEQUENCE [LARGE SCALE GENOMIC DNA]</scope>
    <source>
        <strain evidence="9 10">130c</strain>
    </source>
</reference>
<feature type="compositionally biased region" description="Basic and acidic residues" evidence="6">
    <location>
        <begin position="268"/>
        <end position="299"/>
    </location>
</feature>
<dbReference type="InterPro" id="IPR017137">
    <property type="entry name" value="Arg-tRNA-P_Trfase_1_euk"/>
</dbReference>
<dbReference type="Pfam" id="PF04376">
    <property type="entry name" value="ATE_N"/>
    <property type="match status" value="1"/>
</dbReference>
<comment type="catalytic activity">
    <reaction evidence="5">
        <text>an N-terminal L-alpha-aminoacyl-[protein] + L-arginyl-tRNA(Arg) = an N-terminal L-arginyl-L-aminoacyl-[protein] + tRNA(Arg) + H(+)</text>
        <dbReference type="Rhea" id="RHEA:10208"/>
        <dbReference type="Rhea" id="RHEA-COMP:9658"/>
        <dbReference type="Rhea" id="RHEA-COMP:9673"/>
        <dbReference type="Rhea" id="RHEA-COMP:10636"/>
        <dbReference type="Rhea" id="RHEA-COMP:10638"/>
        <dbReference type="ChEBI" id="CHEBI:15378"/>
        <dbReference type="ChEBI" id="CHEBI:78442"/>
        <dbReference type="ChEBI" id="CHEBI:78513"/>
        <dbReference type="ChEBI" id="CHEBI:78597"/>
        <dbReference type="ChEBI" id="CHEBI:83562"/>
        <dbReference type="EC" id="2.3.2.8"/>
    </reaction>
</comment>
<protein>
    <recommendedName>
        <fullName evidence="5">Arginyl-tRNA--protein transferase 1</fullName>
        <shortName evidence="5">Arginyltransferase 1</shortName>
        <shortName evidence="5">R-transferase 1</shortName>
        <ecNumber evidence="5">2.3.2.8</ecNumber>
    </recommendedName>
    <alternativeName>
        <fullName evidence="5">Arginine-tRNA--protein transferase 1</fullName>
    </alternativeName>
</protein>
<dbReference type="InterPro" id="IPR007472">
    <property type="entry name" value="N-end_Aminoacyl_Trfase_C"/>
</dbReference>
<evidence type="ECO:0000313" key="10">
    <source>
        <dbReference type="Proteomes" id="UP000039865"/>
    </source>
</evidence>
<dbReference type="AlphaFoldDB" id="A0A078B2M7"/>
<dbReference type="EMBL" id="CCKQ01016618">
    <property type="protein sequence ID" value="CDW88491.1"/>
    <property type="molecule type" value="Genomic_DNA"/>
</dbReference>
<name>A0A078B2M7_STYLE</name>
<evidence type="ECO:0000256" key="2">
    <source>
        <dbReference type="ARBA" id="ARBA00022679"/>
    </source>
</evidence>
<sequence>MQTTQGLPKGKTIINLNGCHINENESGHCGYCGGKKGSQGAVQWGLVSNKMTVQDYQKLMDRGWRRCGGYYYKYDFEKSCCQPFTIRLNASEYQISQSQRKVMKKFNKFLLGQIGMDGKAVETKMQIQEESKLQQKQNEQDVNQVKHAQILSILNDITTNYPQQEVFEGISEQQYQELVKFSIINKSKDKQLKDTLSWSTNTLIKLFFQIKADKKDKMPHNLKSIKDFVNELRLINQLVFNQENSSVKIEDSGYLTFVNLEKDTAVEETKQAQKEKDKTQQKKSHKQVEEKKEDAKPEISKSQGVQENLLYQQYFKEHVPLELKEGQELKHSYTVTISKALYNKECFEVYSQYQQTVHKDIEKHPSGYKRFLCQNPLFDPKDQRENNFKSPQRLDDFDNIRTYKDEGVWPEHLGGYHMVHKIDGEVFAVGVIDITPNVLSSVYLYYNPKFEFLSPGVFTAVREIEYVQRIMEVFDPEFKYYYMGYYFQDCQKSVYKANYKPSQVLCPLTQNYVYLTDEIKSRITAQKLPLLCDDLPKIKELSLTDTQATTLAQNIKFIYQEQETLSISDLSIRYQPIILKLLVNLYQNIGLDLMMTCSFTF</sequence>
<evidence type="ECO:0000256" key="6">
    <source>
        <dbReference type="SAM" id="MobiDB-lite"/>
    </source>
</evidence>
<evidence type="ECO:0000259" key="7">
    <source>
        <dbReference type="Pfam" id="PF04376"/>
    </source>
</evidence>
<dbReference type="OrthoDB" id="293785at2759"/>
<comment type="similarity">
    <text evidence="1 5">Belongs to the R-transferase family.</text>
</comment>
<evidence type="ECO:0000259" key="8">
    <source>
        <dbReference type="Pfam" id="PF04377"/>
    </source>
</evidence>
<keyword evidence="2 5" id="KW-0808">Transferase</keyword>
<evidence type="ECO:0000256" key="1">
    <source>
        <dbReference type="ARBA" id="ARBA00009991"/>
    </source>
</evidence>
<comment type="function">
    <text evidence="5">Involved in the post-translational conjugation of arginine to the N-terminal aspartate or glutamate of a protein. This arginylation is required for degradation of the protein via the ubiquitin pathway.</text>
</comment>
<keyword evidence="4 5" id="KW-0012">Acyltransferase</keyword>
<evidence type="ECO:0000313" key="9">
    <source>
        <dbReference type="EMBL" id="CDW88491.1"/>
    </source>
</evidence>
<dbReference type="EC" id="2.3.2.8" evidence="5"/>
<dbReference type="Pfam" id="PF04377">
    <property type="entry name" value="ATE_C"/>
    <property type="match status" value="1"/>
</dbReference>
<dbReference type="InterPro" id="IPR007471">
    <property type="entry name" value="N-end_Aminoacyl_Trfase_N"/>
</dbReference>
<keyword evidence="10" id="KW-1185">Reference proteome</keyword>
<dbReference type="PANTHER" id="PTHR21367">
    <property type="entry name" value="ARGININE-TRNA-PROTEIN TRANSFERASE 1"/>
    <property type="match status" value="1"/>
</dbReference>
<dbReference type="GO" id="GO:0005737">
    <property type="term" value="C:cytoplasm"/>
    <property type="evidence" value="ECO:0007669"/>
    <property type="project" value="TreeGrafter"/>
</dbReference>
<keyword evidence="3 5" id="KW-0833">Ubl conjugation pathway</keyword>
<proteinExistence type="inferred from homology"/>
<dbReference type="InParanoid" id="A0A078B2M7"/>
<gene>
    <name evidence="9" type="primary">Contig1104.g1198</name>
    <name evidence="9" type="ORF">STYLEM_17612</name>
</gene>
<dbReference type="InterPro" id="IPR030700">
    <property type="entry name" value="N-end_Aminoacyl_Trfase"/>
</dbReference>
<evidence type="ECO:0000256" key="4">
    <source>
        <dbReference type="ARBA" id="ARBA00023315"/>
    </source>
</evidence>
<dbReference type="PIRSF" id="PIRSF037207">
    <property type="entry name" value="ATE1_euk"/>
    <property type="match status" value="1"/>
</dbReference>
<dbReference type="Proteomes" id="UP000039865">
    <property type="component" value="Unassembled WGS sequence"/>
</dbReference>
<dbReference type="PANTHER" id="PTHR21367:SF1">
    <property type="entry name" value="ARGINYL-TRNA--PROTEIN TRANSFERASE 1"/>
    <property type="match status" value="1"/>
</dbReference>
<feature type="domain" description="N-end rule aminoacyl transferase C-terminal" evidence="8">
    <location>
        <begin position="345"/>
        <end position="506"/>
    </location>
</feature>
<accession>A0A078B2M7</accession>
<organism evidence="9 10">
    <name type="scientific">Stylonychia lemnae</name>
    <name type="common">Ciliate</name>
    <dbReference type="NCBI Taxonomy" id="5949"/>
    <lineage>
        <taxon>Eukaryota</taxon>
        <taxon>Sar</taxon>
        <taxon>Alveolata</taxon>
        <taxon>Ciliophora</taxon>
        <taxon>Intramacronucleata</taxon>
        <taxon>Spirotrichea</taxon>
        <taxon>Stichotrichia</taxon>
        <taxon>Sporadotrichida</taxon>
        <taxon>Oxytrichidae</taxon>
        <taxon>Stylonychinae</taxon>
        <taxon>Stylonychia</taxon>
    </lineage>
</organism>
<dbReference type="InterPro" id="IPR016181">
    <property type="entry name" value="Acyl_CoA_acyltransferase"/>
</dbReference>
<dbReference type="GO" id="GO:0004057">
    <property type="term" value="F:arginyl-tRNA--protein transferase activity"/>
    <property type="evidence" value="ECO:0007669"/>
    <property type="project" value="UniProtKB-EC"/>
</dbReference>